<keyword evidence="2" id="KW-1185">Reference proteome</keyword>
<name>B6G7G4_9ACTN</name>
<accession>B6G7G4</accession>
<protein>
    <submittedName>
        <fullName evidence="1">Uncharacterized protein</fullName>
    </submittedName>
</protein>
<dbReference type="HOGENOM" id="CLU_2245334_0_0_11"/>
<dbReference type="EMBL" id="ABXJ01000001">
    <property type="protein sequence ID" value="EEA91774.1"/>
    <property type="molecule type" value="Genomic_DNA"/>
</dbReference>
<sequence>MVSCGAQSPCCRARRYERPELMNDFLGRSGAYERFVHKLHFYTGFELVICSSTKPVDGAIVHKLKSFISSILCGASREWIFSFCVIRVFGTAPPLVPAPPLCIE</sequence>
<evidence type="ECO:0000313" key="1">
    <source>
        <dbReference type="EMBL" id="EEA91774.1"/>
    </source>
</evidence>
<comment type="caution">
    <text evidence="1">The sequence shown here is derived from an EMBL/GenBank/DDBJ whole genome shotgun (WGS) entry which is preliminary data.</text>
</comment>
<dbReference type="AlphaFoldDB" id="B6G7G4"/>
<gene>
    <name evidence="1" type="ORF">COLSTE_00003</name>
</gene>
<reference evidence="1 2" key="2">
    <citation type="submission" date="2008-10" db="EMBL/GenBank/DDBJ databases">
        <authorList>
            <person name="Fulton L."/>
            <person name="Clifton S."/>
            <person name="Fulton B."/>
            <person name="Xu J."/>
            <person name="Minx P."/>
            <person name="Pepin K.H."/>
            <person name="Johnson M."/>
            <person name="Thiruvilangam P."/>
            <person name="Bhonagiri V."/>
            <person name="Nash W.E."/>
            <person name="Mardis E.R."/>
            <person name="Wilson R.K."/>
        </authorList>
    </citation>
    <scope>NUCLEOTIDE SEQUENCE [LARGE SCALE GENOMIC DNA]</scope>
    <source>
        <strain evidence="1 2">DSM 13279</strain>
    </source>
</reference>
<proteinExistence type="predicted"/>
<dbReference type="STRING" id="445975.COLSTE_00003"/>
<dbReference type="Proteomes" id="UP000003560">
    <property type="component" value="Unassembled WGS sequence"/>
</dbReference>
<reference evidence="1 2" key="1">
    <citation type="submission" date="2008-10" db="EMBL/GenBank/DDBJ databases">
        <title>Draft genome sequence of Collinsella stercoris (DSM 13279).</title>
        <authorList>
            <person name="Sudarsanam P."/>
            <person name="Ley R."/>
            <person name="Guruge J."/>
            <person name="Turnbaugh P.J."/>
            <person name="Mahowald M."/>
            <person name="Liep D."/>
            <person name="Gordon J."/>
        </authorList>
    </citation>
    <scope>NUCLEOTIDE SEQUENCE [LARGE SCALE GENOMIC DNA]</scope>
    <source>
        <strain evidence="1 2">DSM 13279</strain>
    </source>
</reference>
<organism evidence="1 2">
    <name type="scientific">Collinsella stercoris DSM 13279</name>
    <dbReference type="NCBI Taxonomy" id="445975"/>
    <lineage>
        <taxon>Bacteria</taxon>
        <taxon>Bacillati</taxon>
        <taxon>Actinomycetota</taxon>
        <taxon>Coriobacteriia</taxon>
        <taxon>Coriobacteriales</taxon>
        <taxon>Coriobacteriaceae</taxon>
        <taxon>Collinsella</taxon>
    </lineage>
</organism>
<evidence type="ECO:0000313" key="2">
    <source>
        <dbReference type="Proteomes" id="UP000003560"/>
    </source>
</evidence>